<sequence length="129" mass="14300">MSRSVPEWIGKTPDTPVPPRVKLRVFEAHGGRCYLSGRKITAADKWELEHVLALSLGGENRESNLAPALKSEHKKKTARDVAQKAKNARVRKKHLGLREAKNPIAGSRNTRFKKKIGGGVVDRNTGEEI</sequence>
<dbReference type="CDD" id="cd00085">
    <property type="entry name" value="HNHc"/>
    <property type="match status" value="1"/>
</dbReference>
<evidence type="ECO:0000313" key="2">
    <source>
        <dbReference type="EMBL" id="MCV6826031.1"/>
    </source>
</evidence>
<reference evidence="2" key="1">
    <citation type="submission" date="2022-10" db="EMBL/GenBank/DDBJ databases">
        <authorList>
            <person name="Yue Y."/>
        </authorList>
    </citation>
    <scope>NUCLEOTIDE SEQUENCE</scope>
    <source>
        <strain evidence="2">Z654</strain>
    </source>
</reference>
<keyword evidence="3" id="KW-1185">Reference proteome</keyword>
<dbReference type="InterPro" id="IPR003615">
    <property type="entry name" value="HNH_nuc"/>
</dbReference>
<keyword evidence="2" id="KW-0255">Endonuclease</keyword>
<evidence type="ECO:0000313" key="3">
    <source>
        <dbReference type="Proteomes" id="UP001208041"/>
    </source>
</evidence>
<gene>
    <name evidence="2" type="ORF">OH136_15820</name>
</gene>
<feature type="compositionally biased region" description="Basic residues" evidence="1">
    <location>
        <begin position="86"/>
        <end position="95"/>
    </location>
</feature>
<dbReference type="EMBL" id="JAOYFC010000006">
    <property type="protein sequence ID" value="MCV6826031.1"/>
    <property type="molecule type" value="Genomic_DNA"/>
</dbReference>
<keyword evidence="2" id="KW-0378">Hydrolase</keyword>
<name>A0AAE3LTY9_9RHOB</name>
<accession>A0AAE3LTY9</accession>
<proteinExistence type="predicted"/>
<organism evidence="2 3">
    <name type="scientific">Halocynthiibacter halioticoli</name>
    <dbReference type="NCBI Taxonomy" id="2986804"/>
    <lineage>
        <taxon>Bacteria</taxon>
        <taxon>Pseudomonadati</taxon>
        <taxon>Pseudomonadota</taxon>
        <taxon>Alphaproteobacteria</taxon>
        <taxon>Rhodobacterales</taxon>
        <taxon>Paracoccaceae</taxon>
        <taxon>Halocynthiibacter</taxon>
    </lineage>
</organism>
<comment type="caution">
    <text evidence="2">The sequence shown here is derived from an EMBL/GenBank/DDBJ whole genome shotgun (WGS) entry which is preliminary data.</text>
</comment>
<protein>
    <submittedName>
        <fullName evidence="2">HNH endonuclease</fullName>
    </submittedName>
</protein>
<dbReference type="Gene3D" id="1.10.30.50">
    <property type="match status" value="1"/>
</dbReference>
<dbReference type="AlphaFoldDB" id="A0AAE3LTY9"/>
<dbReference type="Proteomes" id="UP001208041">
    <property type="component" value="Unassembled WGS sequence"/>
</dbReference>
<keyword evidence="2" id="KW-0540">Nuclease</keyword>
<dbReference type="RefSeq" id="WP_263955003.1">
    <property type="nucleotide sequence ID" value="NZ_JAOYFC010000006.1"/>
</dbReference>
<feature type="region of interest" description="Disordered" evidence="1">
    <location>
        <begin position="67"/>
        <end position="129"/>
    </location>
</feature>
<evidence type="ECO:0000256" key="1">
    <source>
        <dbReference type="SAM" id="MobiDB-lite"/>
    </source>
</evidence>
<dbReference type="GO" id="GO:0004519">
    <property type="term" value="F:endonuclease activity"/>
    <property type="evidence" value="ECO:0007669"/>
    <property type="project" value="UniProtKB-KW"/>
</dbReference>